<protein>
    <submittedName>
        <fullName evidence="2">Uncharacterized protein</fullName>
    </submittedName>
</protein>
<keyword evidence="1" id="KW-0732">Signal</keyword>
<evidence type="ECO:0000313" key="2">
    <source>
        <dbReference type="EMBL" id="KAF3545147.1"/>
    </source>
</evidence>
<gene>
    <name evidence="2" type="ORF">DY000_02003259</name>
</gene>
<sequence>MIGRYGCPLMFSKIPCLIILTNISCITPSSTTTTMAAGDSVDPVHHLQIPSEKLFLG</sequence>
<name>A0ABQ7C1S7_BRACR</name>
<feature type="signal peptide" evidence="1">
    <location>
        <begin position="1"/>
        <end position="31"/>
    </location>
</feature>
<evidence type="ECO:0000256" key="1">
    <source>
        <dbReference type="SAM" id="SignalP"/>
    </source>
</evidence>
<accession>A0ABQ7C1S7</accession>
<keyword evidence="3" id="KW-1185">Reference proteome</keyword>
<proteinExistence type="predicted"/>
<dbReference type="EMBL" id="QGKV02000832">
    <property type="protein sequence ID" value="KAF3545147.1"/>
    <property type="molecule type" value="Genomic_DNA"/>
</dbReference>
<dbReference type="Proteomes" id="UP000266723">
    <property type="component" value="Unassembled WGS sequence"/>
</dbReference>
<reference evidence="2 3" key="1">
    <citation type="journal article" date="2020" name="BMC Genomics">
        <title>Intraspecific diversification of the crop wild relative Brassica cretica Lam. using demographic model selection.</title>
        <authorList>
            <person name="Kioukis A."/>
            <person name="Michalopoulou V.A."/>
            <person name="Briers L."/>
            <person name="Pirintsos S."/>
            <person name="Studholme D.J."/>
            <person name="Pavlidis P."/>
            <person name="Sarris P.F."/>
        </authorList>
    </citation>
    <scope>NUCLEOTIDE SEQUENCE [LARGE SCALE GENOMIC DNA]</scope>
    <source>
        <strain evidence="3">cv. PFS-1207/04</strain>
    </source>
</reference>
<organism evidence="2 3">
    <name type="scientific">Brassica cretica</name>
    <name type="common">Mustard</name>
    <dbReference type="NCBI Taxonomy" id="69181"/>
    <lineage>
        <taxon>Eukaryota</taxon>
        <taxon>Viridiplantae</taxon>
        <taxon>Streptophyta</taxon>
        <taxon>Embryophyta</taxon>
        <taxon>Tracheophyta</taxon>
        <taxon>Spermatophyta</taxon>
        <taxon>Magnoliopsida</taxon>
        <taxon>eudicotyledons</taxon>
        <taxon>Gunneridae</taxon>
        <taxon>Pentapetalae</taxon>
        <taxon>rosids</taxon>
        <taxon>malvids</taxon>
        <taxon>Brassicales</taxon>
        <taxon>Brassicaceae</taxon>
        <taxon>Brassiceae</taxon>
        <taxon>Brassica</taxon>
    </lineage>
</organism>
<feature type="chain" id="PRO_5045357910" evidence="1">
    <location>
        <begin position="32"/>
        <end position="57"/>
    </location>
</feature>
<comment type="caution">
    <text evidence="2">The sequence shown here is derived from an EMBL/GenBank/DDBJ whole genome shotgun (WGS) entry which is preliminary data.</text>
</comment>
<evidence type="ECO:0000313" key="3">
    <source>
        <dbReference type="Proteomes" id="UP000266723"/>
    </source>
</evidence>